<reference evidence="2" key="1">
    <citation type="submission" date="2025-08" db="UniProtKB">
        <authorList>
            <consortium name="RefSeq"/>
        </authorList>
    </citation>
    <scope>IDENTIFICATION</scope>
</reference>
<dbReference type="Proteomes" id="UP000694850">
    <property type="component" value="Unplaced"/>
</dbReference>
<protein>
    <submittedName>
        <fullName evidence="2">Lck-interacting transmembrane adapter 1</fullName>
    </submittedName>
</protein>
<keyword evidence="1" id="KW-1185">Reference proteome</keyword>
<gene>
    <name evidence="2" type="primary">LIME1</name>
</gene>
<organism evidence="1 2">
    <name type="scientific">Orycteropus afer afer</name>
    <dbReference type="NCBI Taxonomy" id="1230840"/>
    <lineage>
        <taxon>Eukaryota</taxon>
        <taxon>Metazoa</taxon>
        <taxon>Chordata</taxon>
        <taxon>Craniata</taxon>
        <taxon>Vertebrata</taxon>
        <taxon>Euteleostomi</taxon>
        <taxon>Mammalia</taxon>
        <taxon>Eutheria</taxon>
        <taxon>Afrotheria</taxon>
        <taxon>Tubulidentata</taxon>
        <taxon>Orycteropodidae</taxon>
        <taxon>Orycteropus</taxon>
    </lineage>
</organism>
<dbReference type="RefSeq" id="XP_042638722.1">
    <property type="nucleotide sequence ID" value="XM_042782788.1"/>
</dbReference>
<proteinExistence type="predicted"/>
<name>A0AC54ZCS5_ORYAF</name>
<keyword evidence="2" id="KW-0812">Transmembrane</keyword>
<evidence type="ECO:0000313" key="2">
    <source>
        <dbReference type="RefSeq" id="XP_042638722.1"/>
    </source>
</evidence>
<accession>A0AC54ZCS5</accession>
<evidence type="ECO:0000313" key="1">
    <source>
        <dbReference type="Proteomes" id="UP000694850"/>
    </source>
</evidence>
<keyword evidence="2" id="KW-0472">Membrane</keyword>
<sequence length="290" mass="31128">MGLQLPLAPPALWVLASFTLLLGLWALCTACHRKRVPRPRAGLQGALMPADESPLRPTQLCALSKSDTRLHELHRGPRHSQAPRPASMDLLHPHWLEGYRGTPRPPAAPSAFAHQELPRPLPGIATLAPTGPEATYSNVGLAALPRASLAASPEVWSGARLTIGWARPGPGLGPVVAEYACVKKLKGTDKGPQGHQGKAEVTPATQVDMLYSKVNKPKRKDTGPTTEQPDPEDGRSSWGPLQRGRGVDHDPLENVYESIQEVDRERRILPGRLLAGMDTQGASPPATGKT</sequence>